<reference evidence="1" key="1">
    <citation type="journal article" date="2014" name="Front. Microbiol.">
        <title>High frequency of phylogenetically diverse reductive dehalogenase-homologous genes in deep subseafloor sedimentary metagenomes.</title>
        <authorList>
            <person name="Kawai M."/>
            <person name="Futagami T."/>
            <person name="Toyoda A."/>
            <person name="Takaki Y."/>
            <person name="Nishi S."/>
            <person name="Hori S."/>
            <person name="Arai W."/>
            <person name="Tsubouchi T."/>
            <person name="Morono Y."/>
            <person name="Uchiyama I."/>
            <person name="Ito T."/>
            <person name="Fujiyama A."/>
            <person name="Inagaki F."/>
            <person name="Takami H."/>
        </authorList>
    </citation>
    <scope>NUCLEOTIDE SEQUENCE</scope>
    <source>
        <strain evidence="1">Expedition CK06-06</strain>
    </source>
</reference>
<sequence length="286" mass="32421">VTVTCDNDGILVITPEFSLSQSRTSEGVLTGNFKLQGVRETDSACVSVSYNSVPPAEALISVVESKIEEIEIPNGIAFERDLYHLKEGKKKYLLLRAEYPSVVVDETPVEVNCDCEDIVVLRPQARLRPIVGAHYAQGYVTIQGRQIGAKGRITARVQGRVAQTEVKVIPKEKEEGIPIRIEIRDEDYGNFRAKWDRPSNPNLLLISARHDSLKRYLGPKPNFNGQKSPHFRLLLAEIVSENIVYKILETLADRTPWEYSDLNVERFYALHNKYMREFTPIAHETQ</sequence>
<proteinExistence type="predicted"/>
<protein>
    <submittedName>
        <fullName evidence="1">Uncharacterized protein</fullName>
    </submittedName>
</protein>
<evidence type="ECO:0000313" key="1">
    <source>
        <dbReference type="EMBL" id="GAH25703.1"/>
    </source>
</evidence>
<gene>
    <name evidence="1" type="ORF">S03H2_07745</name>
</gene>
<name>X1FY51_9ZZZZ</name>
<feature type="non-terminal residue" evidence="1">
    <location>
        <position position="286"/>
    </location>
</feature>
<comment type="caution">
    <text evidence="1">The sequence shown here is derived from an EMBL/GenBank/DDBJ whole genome shotgun (WGS) entry which is preliminary data.</text>
</comment>
<organism evidence="1">
    <name type="scientific">marine sediment metagenome</name>
    <dbReference type="NCBI Taxonomy" id="412755"/>
    <lineage>
        <taxon>unclassified sequences</taxon>
        <taxon>metagenomes</taxon>
        <taxon>ecological metagenomes</taxon>
    </lineage>
</organism>
<accession>X1FY51</accession>
<feature type="non-terminal residue" evidence="1">
    <location>
        <position position="1"/>
    </location>
</feature>
<dbReference type="AlphaFoldDB" id="X1FY51"/>
<dbReference type="EMBL" id="BARU01003628">
    <property type="protein sequence ID" value="GAH25703.1"/>
    <property type="molecule type" value="Genomic_DNA"/>
</dbReference>